<dbReference type="PANTHER" id="PTHR46181">
    <property type="entry name" value="MITOCHONDRIAL GLYCINE TRANSPORTER"/>
    <property type="match status" value="1"/>
</dbReference>
<keyword evidence="2 10" id="KW-0813">Transport</keyword>
<comment type="subcellular location">
    <subcellularLocation>
        <location evidence="1">Membrane</location>
        <topology evidence="1">Multi-pass membrane protein</topology>
    </subcellularLocation>
    <subcellularLocation>
        <location evidence="10">Mitochondrion inner membrane</location>
        <topology evidence="10">Multi-pass membrane protein</topology>
    </subcellularLocation>
</comment>
<dbReference type="RefSeq" id="XP_022627612.1">
    <property type="nucleotide sequence ID" value="XM_022773105.1"/>
</dbReference>
<dbReference type="GeneID" id="34684801"/>
<dbReference type="PANTHER" id="PTHR46181:SF3">
    <property type="entry name" value="MITOCHONDRIAL GLYCINE TRANSPORTER"/>
    <property type="match status" value="1"/>
</dbReference>
<evidence type="ECO:0000256" key="3">
    <source>
        <dbReference type="ARBA" id="ARBA00022692"/>
    </source>
</evidence>
<feature type="repeat" description="Solcar" evidence="11">
    <location>
        <begin position="5"/>
        <end position="84"/>
    </location>
</feature>
<evidence type="ECO:0000256" key="1">
    <source>
        <dbReference type="ARBA" id="ARBA00004141"/>
    </source>
</evidence>
<comment type="similarity">
    <text evidence="10">Belongs to the mitochondrial carrier (TC 2.A.29) family. SLC25A38 subfamily.</text>
</comment>
<evidence type="ECO:0000256" key="11">
    <source>
        <dbReference type="PROSITE-ProRule" id="PRU00282"/>
    </source>
</evidence>
<reference evidence="12 13" key="1">
    <citation type="submission" date="2014-12" db="EMBL/GenBank/DDBJ databases">
        <authorList>
            <person name="Neuveglise Cecile"/>
        </authorList>
    </citation>
    <scope>NUCLEOTIDE SEQUENCE [LARGE SCALE GENOMIC DNA]</scope>
    <source>
        <strain evidence="12 13">CBS 12615</strain>
    </source>
</reference>
<dbReference type="Proteomes" id="UP000054304">
    <property type="component" value="Unassembled WGS sequence"/>
</dbReference>
<evidence type="ECO:0000256" key="7">
    <source>
        <dbReference type="ARBA" id="ARBA00023128"/>
    </source>
</evidence>
<feature type="repeat" description="Solcar" evidence="11">
    <location>
        <begin position="106"/>
        <end position="190"/>
    </location>
</feature>
<dbReference type="Gene3D" id="1.50.40.10">
    <property type="entry name" value="Mitochondrial carrier domain"/>
    <property type="match status" value="1"/>
</dbReference>
<dbReference type="STRING" id="1245769.A0A0C7MV07"/>
<dbReference type="InterPro" id="IPR023395">
    <property type="entry name" value="MCP_dom_sf"/>
</dbReference>
<evidence type="ECO:0000256" key="10">
    <source>
        <dbReference type="HAMAP-Rule" id="MF_03064"/>
    </source>
</evidence>
<comment type="catalytic activity">
    <reaction evidence="9 10">
        <text>glycine(in) = glycine(out)</text>
        <dbReference type="Rhea" id="RHEA:70715"/>
        <dbReference type="ChEBI" id="CHEBI:57305"/>
    </reaction>
</comment>
<sequence length="298" mass="32858">MSEKPKKTSHLIGGFVGGLTSAVILQPFDLLKTRLQQNQNTTLSNAIRVIGSPAQLWKGTVPSALRTSVGSALFLSTLNVVRTTIAERKVFGARNKNADSSFLPQLTMYENLVSGGVTRAVVGVATMPITILKVRFESTMYNYRSMGEAAKHIFHSEGIRGFFSGCNATILRDAPYAGLYVLFYEQFKLQLPHLLPSQMLKRDEHGMYSTKTSTIVNCLAAFSSASLATTVTAPFDTIKTRMQLNPTQYSSFLRTFTSIIAHERPKTLFDGLSLRLARKALSAGIAWGIYEELIKKFS</sequence>
<accession>A0A0C7MV07</accession>
<keyword evidence="13" id="KW-1185">Reference proteome</keyword>
<organism evidence="12 13">
    <name type="scientific">Lachancea lanzarotensis</name>
    <dbReference type="NCBI Taxonomy" id="1245769"/>
    <lineage>
        <taxon>Eukaryota</taxon>
        <taxon>Fungi</taxon>
        <taxon>Dikarya</taxon>
        <taxon>Ascomycota</taxon>
        <taxon>Saccharomycotina</taxon>
        <taxon>Saccharomycetes</taxon>
        <taxon>Saccharomycetales</taxon>
        <taxon>Saccharomycetaceae</taxon>
        <taxon>Lachancea</taxon>
    </lineage>
</organism>
<dbReference type="GO" id="GO:0006783">
    <property type="term" value="P:heme biosynthetic process"/>
    <property type="evidence" value="ECO:0007669"/>
    <property type="project" value="EnsemblFungi"/>
</dbReference>
<dbReference type="OrthoDB" id="1924968at2759"/>
<keyword evidence="3 10" id="KW-0812">Transmembrane</keyword>
<gene>
    <name evidence="12" type="ORF">LALA0_S03e01530g</name>
</gene>
<evidence type="ECO:0000256" key="6">
    <source>
        <dbReference type="ARBA" id="ARBA00022989"/>
    </source>
</evidence>
<dbReference type="AlphaFoldDB" id="A0A0C7MV07"/>
<dbReference type="EMBL" id="LN736362">
    <property type="protein sequence ID" value="CEP61378.1"/>
    <property type="molecule type" value="Genomic_DNA"/>
</dbReference>
<dbReference type="InterPro" id="IPR030847">
    <property type="entry name" value="Hem25/SLC25A38"/>
</dbReference>
<feature type="repeat" description="Solcar" evidence="11">
    <location>
        <begin position="212"/>
        <end position="296"/>
    </location>
</feature>
<dbReference type="InterPro" id="IPR018108">
    <property type="entry name" value="MCP_transmembrane"/>
</dbReference>
<evidence type="ECO:0000256" key="2">
    <source>
        <dbReference type="ARBA" id="ARBA00022448"/>
    </source>
</evidence>
<dbReference type="FunFam" id="1.50.40.10:FF:000103">
    <property type="entry name" value="Mitochondrial glycine transporter"/>
    <property type="match status" value="1"/>
</dbReference>
<dbReference type="Pfam" id="PF00153">
    <property type="entry name" value="Mito_carr"/>
    <property type="match status" value="3"/>
</dbReference>
<dbReference type="GO" id="GO:0015187">
    <property type="term" value="F:glycine transmembrane transporter activity"/>
    <property type="evidence" value="ECO:0007669"/>
    <property type="project" value="UniProtKB-UniRule"/>
</dbReference>
<dbReference type="PROSITE" id="PS50920">
    <property type="entry name" value="SOLCAR"/>
    <property type="match status" value="3"/>
</dbReference>
<name>A0A0C7MV07_9SACH</name>
<dbReference type="HOGENOM" id="CLU_015166_0_3_1"/>
<comment type="function">
    <text evidence="10">Mitochondrial glycine transporter that imports glycine into the mitochondrial matrix. Plays an important role in providing glycine for the first enzymatic step in heme biosynthesis, the condensation of glycine with succinyl-CoA to produce 5-aminolevulinate (ALA) in the miochondrial matrix.</text>
</comment>
<dbReference type="GO" id="GO:1904983">
    <property type="term" value="P:glycine import into mitochondrion"/>
    <property type="evidence" value="ECO:0007669"/>
    <property type="project" value="UniProtKB-UniRule"/>
</dbReference>
<evidence type="ECO:0000256" key="8">
    <source>
        <dbReference type="ARBA" id="ARBA00023136"/>
    </source>
</evidence>
<evidence type="ECO:0000256" key="4">
    <source>
        <dbReference type="ARBA" id="ARBA00022737"/>
    </source>
</evidence>
<evidence type="ECO:0000256" key="9">
    <source>
        <dbReference type="ARBA" id="ARBA00034060"/>
    </source>
</evidence>
<keyword evidence="5 10" id="KW-0999">Mitochondrion inner membrane</keyword>
<dbReference type="GO" id="GO:0005743">
    <property type="term" value="C:mitochondrial inner membrane"/>
    <property type="evidence" value="ECO:0007669"/>
    <property type="project" value="UniProtKB-SubCell"/>
</dbReference>
<proteinExistence type="inferred from homology"/>
<dbReference type="HAMAP" id="MF_03064">
    <property type="entry name" value="SLC25A38"/>
    <property type="match status" value="1"/>
</dbReference>
<keyword evidence="4 10" id="KW-0677">Repeat</keyword>
<evidence type="ECO:0000313" key="13">
    <source>
        <dbReference type="Proteomes" id="UP000054304"/>
    </source>
</evidence>
<evidence type="ECO:0000256" key="5">
    <source>
        <dbReference type="ARBA" id="ARBA00022792"/>
    </source>
</evidence>
<keyword evidence="8 10" id="KW-0472">Membrane</keyword>
<dbReference type="SUPFAM" id="SSF103506">
    <property type="entry name" value="Mitochondrial carrier"/>
    <property type="match status" value="1"/>
</dbReference>
<protein>
    <recommendedName>
        <fullName evidence="10">Mitochondrial glycine transporter</fullName>
    </recommendedName>
    <alternativeName>
        <fullName evidence="10">Solute carrier family 25 member 38 homolog</fullName>
    </alternativeName>
</protein>
<keyword evidence="7 10" id="KW-0496">Mitochondrion</keyword>
<keyword evidence="6 10" id="KW-1133">Transmembrane helix</keyword>
<evidence type="ECO:0000313" key="12">
    <source>
        <dbReference type="EMBL" id="CEP61378.1"/>
    </source>
</evidence>